<proteinExistence type="predicted"/>
<keyword evidence="2" id="KW-1185">Reference proteome</keyword>
<dbReference type="EMBL" id="AOEX01000032">
    <property type="protein sequence ID" value="EME65368.1"/>
    <property type="molecule type" value="Genomic_DNA"/>
</dbReference>
<name>M2ZXA7_9NOCA</name>
<evidence type="ECO:0000313" key="2">
    <source>
        <dbReference type="Proteomes" id="UP000011731"/>
    </source>
</evidence>
<protein>
    <submittedName>
        <fullName evidence="1">Uncharacterized protein</fullName>
    </submittedName>
</protein>
<sequence>MANPSEVARRAFEGRIKPEETRALRSDMAAYMESAKANLTNRRNELINPEHSIDAEALAAVIKELDAVLEESTDQIGTAIAFIEARADDDLKRALTAHVAEKMRSMGYPEGATDERFLAQVWPDFARVLMDYQTAEANYVIAEHNLQQIDGGTTNFVAPRTANVAVA</sequence>
<dbReference type="AlphaFoldDB" id="M2ZXA7"/>
<comment type="caution">
    <text evidence="1">The sequence shown here is derived from an EMBL/GenBank/DDBJ whole genome shotgun (WGS) entry which is preliminary data.</text>
</comment>
<evidence type="ECO:0000313" key="1">
    <source>
        <dbReference type="EMBL" id="EME65368.1"/>
    </source>
</evidence>
<dbReference type="Proteomes" id="UP000011731">
    <property type="component" value="Unassembled WGS sequence"/>
</dbReference>
<gene>
    <name evidence="1" type="ORF">G352_10292</name>
</gene>
<dbReference type="RefSeq" id="WP_003936156.1">
    <property type="nucleotide sequence ID" value="NZ_AOEX01000032.1"/>
</dbReference>
<organism evidence="1 2">
    <name type="scientific">Rhodococcus ruber BKS 20-38</name>
    <dbReference type="NCBI Taxonomy" id="1278076"/>
    <lineage>
        <taxon>Bacteria</taxon>
        <taxon>Bacillati</taxon>
        <taxon>Actinomycetota</taxon>
        <taxon>Actinomycetes</taxon>
        <taxon>Mycobacteriales</taxon>
        <taxon>Nocardiaceae</taxon>
        <taxon>Rhodococcus</taxon>
    </lineage>
</organism>
<reference evidence="1 2" key="1">
    <citation type="journal article" date="2013" name="Genome Announc.">
        <title>Draft Genome Sequence of Rhodococcus ruber Strain BKS 20-38.</title>
        <authorList>
            <person name="Bala M."/>
            <person name="Kumar S."/>
            <person name="Raghava G.P."/>
            <person name="Mayilraj S."/>
        </authorList>
    </citation>
    <scope>NUCLEOTIDE SEQUENCE [LARGE SCALE GENOMIC DNA]</scope>
    <source>
        <strain evidence="1 2">BKS 20-38</strain>
    </source>
</reference>
<dbReference type="PATRIC" id="fig|1278076.4.peg.2145"/>
<accession>M2ZXA7</accession>